<feature type="domain" description="GGDEF" evidence="5">
    <location>
        <begin position="170"/>
        <end position="302"/>
    </location>
</feature>
<accession>A0A316FZ91</accession>
<dbReference type="InterPro" id="IPR001789">
    <property type="entry name" value="Sig_transdc_resp-reg_receiver"/>
</dbReference>
<comment type="caution">
    <text evidence="6">The sequence shown here is derived from an EMBL/GenBank/DDBJ whole genome shotgun (WGS) entry which is preliminary data.</text>
</comment>
<dbReference type="InterPro" id="IPR058245">
    <property type="entry name" value="NreC/VraR/RcsB-like_REC"/>
</dbReference>
<dbReference type="Gene3D" id="3.20.20.450">
    <property type="entry name" value="EAL domain"/>
    <property type="match status" value="1"/>
</dbReference>
<dbReference type="NCBIfam" id="TIGR00254">
    <property type="entry name" value="GGDEF"/>
    <property type="match status" value="1"/>
</dbReference>
<dbReference type="CDD" id="cd01948">
    <property type="entry name" value="EAL"/>
    <property type="match status" value="1"/>
</dbReference>
<dbReference type="SMART" id="SM00448">
    <property type="entry name" value="REC"/>
    <property type="match status" value="1"/>
</dbReference>
<dbReference type="Pfam" id="PF00990">
    <property type="entry name" value="GGDEF"/>
    <property type="match status" value="1"/>
</dbReference>
<dbReference type="PANTHER" id="PTHR44757:SF2">
    <property type="entry name" value="BIOFILM ARCHITECTURE MAINTENANCE PROTEIN MBAA"/>
    <property type="match status" value="1"/>
</dbReference>
<dbReference type="SUPFAM" id="SSF55073">
    <property type="entry name" value="Nucleotide cyclase"/>
    <property type="match status" value="1"/>
</dbReference>
<feature type="domain" description="Response regulatory" evidence="3">
    <location>
        <begin position="2"/>
        <end position="119"/>
    </location>
</feature>
<proteinExistence type="predicted"/>
<dbReference type="InterPro" id="IPR011006">
    <property type="entry name" value="CheY-like_superfamily"/>
</dbReference>
<dbReference type="PROSITE" id="PS50887">
    <property type="entry name" value="GGDEF"/>
    <property type="match status" value="1"/>
</dbReference>
<dbReference type="OrthoDB" id="9176779at2"/>
<dbReference type="InterPro" id="IPR052155">
    <property type="entry name" value="Biofilm_reg_signaling"/>
</dbReference>
<evidence type="ECO:0000256" key="2">
    <source>
        <dbReference type="PROSITE-ProRule" id="PRU00169"/>
    </source>
</evidence>
<dbReference type="InterPro" id="IPR000160">
    <property type="entry name" value="GGDEF_dom"/>
</dbReference>
<dbReference type="GO" id="GO:0003824">
    <property type="term" value="F:catalytic activity"/>
    <property type="evidence" value="ECO:0007669"/>
    <property type="project" value="UniProtKB-ARBA"/>
</dbReference>
<dbReference type="Pfam" id="PF00563">
    <property type="entry name" value="EAL"/>
    <property type="match status" value="1"/>
</dbReference>
<dbReference type="EMBL" id="QGGU01000002">
    <property type="protein sequence ID" value="PWK53889.1"/>
    <property type="molecule type" value="Genomic_DNA"/>
</dbReference>
<evidence type="ECO:0000259" key="3">
    <source>
        <dbReference type="PROSITE" id="PS50110"/>
    </source>
</evidence>
<protein>
    <submittedName>
        <fullName evidence="6">Response regulator receiver modulated diguanylate cyclase/phosphodiesterase</fullName>
    </submittedName>
</protein>
<organism evidence="6 7">
    <name type="scientific">Pleionea mediterranea</name>
    <dbReference type="NCBI Taxonomy" id="523701"/>
    <lineage>
        <taxon>Bacteria</taxon>
        <taxon>Pseudomonadati</taxon>
        <taxon>Pseudomonadota</taxon>
        <taxon>Gammaproteobacteria</taxon>
        <taxon>Oceanospirillales</taxon>
        <taxon>Pleioneaceae</taxon>
        <taxon>Pleionea</taxon>
    </lineage>
</organism>
<evidence type="ECO:0000259" key="4">
    <source>
        <dbReference type="PROSITE" id="PS50883"/>
    </source>
</evidence>
<dbReference type="CDD" id="cd01949">
    <property type="entry name" value="GGDEF"/>
    <property type="match status" value="1"/>
</dbReference>
<dbReference type="CDD" id="cd17535">
    <property type="entry name" value="REC_NarL-like"/>
    <property type="match status" value="1"/>
</dbReference>
<dbReference type="FunFam" id="3.30.70.270:FF:000001">
    <property type="entry name" value="Diguanylate cyclase domain protein"/>
    <property type="match status" value="1"/>
</dbReference>
<dbReference type="Gene3D" id="3.40.50.2300">
    <property type="match status" value="1"/>
</dbReference>
<dbReference type="PROSITE" id="PS50883">
    <property type="entry name" value="EAL"/>
    <property type="match status" value="1"/>
</dbReference>
<evidence type="ECO:0000259" key="5">
    <source>
        <dbReference type="PROSITE" id="PS50887"/>
    </source>
</evidence>
<dbReference type="AlphaFoldDB" id="A0A316FZ91"/>
<keyword evidence="2" id="KW-0597">Phosphoprotein</keyword>
<feature type="modified residue" description="4-aspartylphosphate" evidence="2">
    <location>
        <position position="53"/>
    </location>
</feature>
<dbReference type="InterPro" id="IPR001633">
    <property type="entry name" value="EAL_dom"/>
</dbReference>
<dbReference type="SUPFAM" id="SSF141868">
    <property type="entry name" value="EAL domain-like"/>
    <property type="match status" value="1"/>
</dbReference>
<dbReference type="PANTHER" id="PTHR44757">
    <property type="entry name" value="DIGUANYLATE CYCLASE DGCP"/>
    <property type="match status" value="1"/>
</dbReference>
<evidence type="ECO:0000256" key="1">
    <source>
        <dbReference type="ARBA" id="ARBA00001946"/>
    </source>
</evidence>
<dbReference type="InterPro" id="IPR043128">
    <property type="entry name" value="Rev_trsase/Diguanyl_cyclase"/>
</dbReference>
<dbReference type="Proteomes" id="UP000245790">
    <property type="component" value="Unassembled WGS sequence"/>
</dbReference>
<sequence length="581" mass="65780">MNILLVDDDEVDRLSMKRMLTRSPVATDIVEIDNGHDTIRAIRTNQFDIVLLDFQLSDMTGLELLNNLRGKFLGATAIIVVTGQQNDTLAEQCIEAGAQDFILKDEVSPNNINRALHFAKLRHENEMELRKSHDMLQRLAERDQLTGLLNRYSFETKMSQAIDDSRRSGEVISLLLLDIDNFKRINDFYGHESGDKIIQELALRLRFVCRFGDLLCRLGGDEFAILATQASSDKAFLIAERVFEQLAQPFIIFDNELSVNCSVGIATIDKDSDSPQDTFKRADLAMYCAKEKGQNSFHYFSDELQTKAERRIQLESELRIALEQQQFEVYFQPKLDNAGEKIVGAEALVRWIHPERGIIAPGDFLDIAQECDLIFQIDDFVLQSACQTLNHWRKSFLSDTPFKMAVNLTTSQLLSDNFSQKLSRVLHQYRINPSDIELEIVENELMSNYDKAIKVIRGISNMGASIAIDDFGTGYSSLSYLKALPVQTLKIDRSFLQGVPSSEPDARLLKALIQLALTMNYYVVVEGVETKQQLEFCNNYGAHSLQGFFFSKPIDAEAFEQLYQNYLTSNTSALGSIACKS</sequence>
<evidence type="ECO:0000313" key="7">
    <source>
        <dbReference type="Proteomes" id="UP000245790"/>
    </source>
</evidence>
<dbReference type="InterPro" id="IPR035919">
    <property type="entry name" value="EAL_sf"/>
</dbReference>
<comment type="cofactor">
    <cofactor evidence="1">
        <name>Mg(2+)</name>
        <dbReference type="ChEBI" id="CHEBI:18420"/>
    </cofactor>
</comment>
<dbReference type="InterPro" id="IPR029787">
    <property type="entry name" value="Nucleotide_cyclase"/>
</dbReference>
<dbReference type="Pfam" id="PF00072">
    <property type="entry name" value="Response_reg"/>
    <property type="match status" value="1"/>
</dbReference>
<dbReference type="Gene3D" id="3.30.70.270">
    <property type="match status" value="1"/>
</dbReference>
<dbReference type="SUPFAM" id="SSF52172">
    <property type="entry name" value="CheY-like"/>
    <property type="match status" value="1"/>
</dbReference>
<gene>
    <name evidence="6" type="ORF">C8D97_102279</name>
</gene>
<dbReference type="RefSeq" id="WP_109761965.1">
    <property type="nucleotide sequence ID" value="NZ_QGGU01000002.1"/>
</dbReference>
<dbReference type="PROSITE" id="PS50110">
    <property type="entry name" value="RESPONSE_REGULATORY"/>
    <property type="match status" value="1"/>
</dbReference>
<reference evidence="6 7" key="1">
    <citation type="submission" date="2018-05" db="EMBL/GenBank/DDBJ databases">
        <title>Genomic Encyclopedia of Type Strains, Phase IV (KMG-IV): sequencing the most valuable type-strain genomes for metagenomic binning, comparative biology and taxonomic classification.</title>
        <authorList>
            <person name="Goeker M."/>
        </authorList>
    </citation>
    <scope>NUCLEOTIDE SEQUENCE [LARGE SCALE GENOMIC DNA]</scope>
    <source>
        <strain evidence="6 7">DSM 25350</strain>
    </source>
</reference>
<dbReference type="SMART" id="SM00052">
    <property type="entry name" value="EAL"/>
    <property type="match status" value="1"/>
</dbReference>
<evidence type="ECO:0000313" key="6">
    <source>
        <dbReference type="EMBL" id="PWK53889.1"/>
    </source>
</evidence>
<dbReference type="GO" id="GO:0000160">
    <property type="term" value="P:phosphorelay signal transduction system"/>
    <property type="evidence" value="ECO:0007669"/>
    <property type="project" value="InterPro"/>
</dbReference>
<keyword evidence="7" id="KW-1185">Reference proteome</keyword>
<name>A0A316FZ91_9GAMM</name>
<dbReference type="SMART" id="SM00267">
    <property type="entry name" value="GGDEF"/>
    <property type="match status" value="1"/>
</dbReference>
<feature type="domain" description="EAL" evidence="4">
    <location>
        <begin position="311"/>
        <end position="567"/>
    </location>
</feature>